<accession>A0A8D8EVJ8</accession>
<evidence type="ECO:0000256" key="1">
    <source>
        <dbReference type="SAM" id="MobiDB-lite"/>
    </source>
</evidence>
<reference evidence="2" key="1">
    <citation type="submission" date="2021-05" db="EMBL/GenBank/DDBJ databases">
        <authorList>
            <person name="Alioto T."/>
            <person name="Alioto T."/>
            <person name="Gomez Garrido J."/>
        </authorList>
    </citation>
    <scope>NUCLEOTIDE SEQUENCE</scope>
</reference>
<proteinExistence type="predicted"/>
<dbReference type="AlphaFoldDB" id="A0A8D8EVJ8"/>
<sequence length="203" mass="23765">MACELPWTWLDREFLGQVWAPLRRRHRRIDAERTCFGPGFWVPVWSPLLVLQQLCGQIFREFSAQVCPLPQFDERPIWPDHKSLASLRKPLHQRKVCVPRTDRVLKSWPLVLPPLPRRWLCVQPIDHVREFWSPVSLPPPRFLQQLCESTFPFPASWPQASRLHVPWPAAARRQPSPYPASSEPVSPPRPVRPSWEQRTSSTP</sequence>
<evidence type="ECO:0000313" key="2">
    <source>
        <dbReference type="EMBL" id="CAG6447855.1"/>
    </source>
</evidence>
<dbReference type="EMBL" id="HBUE01010054">
    <property type="protein sequence ID" value="CAG6447855.1"/>
    <property type="molecule type" value="Transcribed_RNA"/>
</dbReference>
<name>A0A8D8EVJ8_CULPI</name>
<protein>
    <submittedName>
        <fullName evidence="2">(northern house mosquito) hypothetical protein</fullName>
    </submittedName>
</protein>
<feature type="region of interest" description="Disordered" evidence="1">
    <location>
        <begin position="171"/>
        <end position="203"/>
    </location>
</feature>
<organism evidence="2">
    <name type="scientific">Culex pipiens</name>
    <name type="common">House mosquito</name>
    <dbReference type="NCBI Taxonomy" id="7175"/>
    <lineage>
        <taxon>Eukaryota</taxon>
        <taxon>Metazoa</taxon>
        <taxon>Ecdysozoa</taxon>
        <taxon>Arthropoda</taxon>
        <taxon>Hexapoda</taxon>
        <taxon>Insecta</taxon>
        <taxon>Pterygota</taxon>
        <taxon>Neoptera</taxon>
        <taxon>Endopterygota</taxon>
        <taxon>Diptera</taxon>
        <taxon>Nematocera</taxon>
        <taxon>Culicoidea</taxon>
        <taxon>Culicidae</taxon>
        <taxon>Culicinae</taxon>
        <taxon>Culicini</taxon>
        <taxon>Culex</taxon>
        <taxon>Culex</taxon>
    </lineage>
</organism>